<dbReference type="SMART" id="SM00254">
    <property type="entry name" value="ShKT"/>
    <property type="match status" value="2"/>
</dbReference>
<gene>
    <name evidence="5" type="ORF">NEMVEDRAFT_v1g206031</name>
</gene>
<dbReference type="HOGENOM" id="CLU_1322303_0_0_1"/>
<dbReference type="EMBL" id="DS469571">
    <property type="protein sequence ID" value="EDO41895.1"/>
    <property type="molecule type" value="Genomic_DNA"/>
</dbReference>
<dbReference type="Gene3D" id="1.10.10.1940">
    <property type="match status" value="1"/>
</dbReference>
<dbReference type="Pfam" id="PF01549">
    <property type="entry name" value="ShK"/>
    <property type="match status" value="1"/>
</dbReference>
<comment type="caution">
    <text evidence="2">Lacks conserved residue(s) required for the propagation of feature annotation.</text>
</comment>
<dbReference type="AlphaFoldDB" id="A7S336"/>
<sequence>MDVKKQSLVLFFIFCQVVNTTVDAAKRAKVTSELLEKKRDELLSSFVDGHLANEVSTQGSRVRRYVQRPDWTKHPLFPLYPIDYTVCKNNDREEKFGLCKIWKDLGFCRKRKYIMKKFCQKECGLCKALAPPICQSTTYGCCWDNTIAEGPNGQGCPACYDRYPHTCKQFDDYCIKPGRNGRFIRYHCFNSCGRCAMQAGYAAKNHRA</sequence>
<evidence type="ECO:0000313" key="6">
    <source>
        <dbReference type="Proteomes" id="UP000001593"/>
    </source>
</evidence>
<dbReference type="InParanoid" id="A7S336"/>
<evidence type="ECO:0000256" key="2">
    <source>
        <dbReference type="PROSITE-ProRule" id="PRU01005"/>
    </source>
</evidence>
<dbReference type="GO" id="GO:0090729">
    <property type="term" value="F:toxin activity"/>
    <property type="evidence" value="ECO:0007669"/>
    <property type="project" value="UniProtKB-KW"/>
</dbReference>
<dbReference type="KEGG" id="nve:5513722"/>
<evidence type="ECO:0000313" key="5">
    <source>
        <dbReference type="EMBL" id="EDO41895.1"/>
    </source>
</evidence>
<name>A7S336_NEMVE</name>
<evidence type="ECO:0000256" key="1">
    <source>
        <dbReference type="ARBA" id="ARBA00022656"/>
    </source>
</evidence>
<organism evidence="5 6">
    <name type="scientific">Nematostella vectensis</name>
    <name type="common">Starlet sea anemone</name>
    <dbReference type="NCBI Taxonomy" id="45351"/>
    <lineage>
        <taxon>Eukaryota</taxon>
        <taxon>Metazoa</taxon>
        <taxon>Cnidaria</taxon>
        <taxon>Anthozoa</taxon>
        <taxon>Hexacorallia</taxon>
        <taxon>Actiniaria</taxon>
        <taxon>Edwardsiidae</taxon>
        <taxon>Nematostella</taxon>
    </lineage>
</organism>
<keyword evidence="6" id="KW-1185">Reference proteome</keyword>
<protein>
    <recommendedName>
        <fullName evidence="4">ShKT domain-containing protein</fullName>
    </recommendedName>
</protein>
<dbReference type="InterPro" id="IPR003582">
    <property type="entry name" value="ShKT_dom"/>
</dbReference>
<evidence type="ECO:0000259" key="4">
    <source>
        <dbReference type="PROSITE" id="PS51670"/>
    </source>
</evidence>
<reference evidence="5 6" key="1">
    <citation type="journal article" date="2007" name="Science">
        <title>Sea anemone genome reveals ancestral eumetazoan gene repertoire and genomic organization.</title>
        <authorList>
            <person name="Putnam N.H."/>
            <person name="Srivastava M."/>
            <person name="Hellsten U."/>
            <person name="Dirks B."/>
            <person name="Chapman J."/>
            <person name="Salamov A."/>
            <person name="Terry A."/>
            <person name="Shapiro H."/>
            <person name="Lindquist E."/>
            <person name="Kapitonov V.V."/>
            <person name="Jurka J."/>
            <person name="Genikhovich G."/>
            <person name="Grigoriev I.V."/>
            <person name="Lucas S.M."/>
            <person name="Steele R.E."/>
            <person name="Finnerty J.R."/>
            <person name="Technau U."/>
            <person name="Martindale M.Q."/>
            <person name="Rokhsar D.S."/>
        </authorList>
    </citation>
    <scope>NUCLEOTIDE SEQUENCE [LARGE SCALE GENOMIC DNA]</scope>
    <source>
        <strain evidence="6">CH2 X CH6</strain>
    </source>
</reference>
<feature type="chain" id="PRO_5002714971" description="ShKT domain-containing protein" evidence="3">
    <location>
        <begin position="21"/>
        <end position="208"/>
    </location>
</feature>
<keyword evidence="3" id="KW-0732">Signal</keyword>
<evidence type="ECO:0000256" key="3">
    <source>
        <dbReference type="SAM" id="SignalP"/>
    </source>
</evidence>
<proteinExistence type="predicted"/>
<keyword evidence="1" id="KW-0800">Toxin</keyword>
<feature type="signal peptide" evidence="3">
    <location>
        <begin position="1"/>
        <end position="20"/>
    </location>
</feature>
<dbReference type="PROSITE" id="PS51670">
    <property type="entry name" value="SHKT"/>
    <property type="match status" value="1"/>
</dbReference>
<accession>A7S336</accession>
<feature type="domain" description="ShKT" evidence="4">
    <location>
        <begin position="87"/>
        <end position="126"/>
    </location>
</feature>
<dbReference type="Proteomes" id="UP000001593">
    <property type="component" value="Unassembled WGS sequence"/>
</dbReference>